<feature type="transmembrane region" description="Helical" evidence="1">
    <location>
        <begin position="32"/>
        <end position="58"/>
    </location>
</feature>
<evidence type="ECO:0000313" key="2">
    <source>
        <dbReference type="EMBL" id="JAE21060.1"/>
    </source>
</evidence>
<accession>A0A0A9G7L2</accession>
<keyword evidence="1" id="KW-0812">Transmembrane</keyword>
<evidence type="ECO:0000256" key="1">
    <source>
        <dbReference type="SAM" id="Phobius"/>
    </source>
</evidence>
<dbReference type="EMBL" id="GBRH01176836">
    <property type="protein sequence ID" value="JAE21060.1"/>
    <property type="molecule type" value="Transcribed_RNA"/>
</dbReference>
<name>A0A0A9G7L2_ARUDO</name>
<proteinExistence type="predicted"/>
<sequence length="62" mass="7628">MDIKLEIIRWPHFHLCCINCILCEVTEEMDYLYLYIILSHAFEIFTVYTSNLHLYLIFLEHF</sequence>
<organism evidence="2">
    <name type="scientific">Arundo donax</name>
    <name type="common">Giant reed</name>
    <name type="synonym">Donax arundinaceus</name>
    <dbReference type="NCBI Taxonomy" id="35708"/>
    <lineage>
        <taxon>Eukaryota</taxon>
        <taxon>Viridiplantae</taxon>
        <taxon>Streptophyta</taxon>
        <taxon>Embryophyta</taxon>
        <taxon>Tracheophyta</taxon>
        <taxon>Spermatophyta</taxon>
        <taxon>Magnoliopsida</taxon>
        <taxon>Liliopsida</taxon>
        <taxon>Poales</taxon>
        <taxon>Poaceae</taxon>
        <taxon>PACMAD clade</taxon>
        <taxon>Arundinoideae</taxon>
        <taxon>Arundineae</taxon>
        <taxon>Arundo</taxon>
    </lineage>
</organism>
<reference evidence="2" key="2">
    <citation type="journal article" date="2015" name="Data Brief">
        <title>Shoot transcriptome of the giant reed, Arundo donax.</title>
        <authorList>
            <person name="Barrero R.A."/>
            <person name="Guerrero F.D."/>
            <person name="Moolhuijzen P."/>
            <person name="Goolsby J.A."/>
            <person name="Tidwell J."/>
            <person name="Bellgard S.E."/>
            <person name="Bellgard M.I."/>
        </authorList>
    </citation>
    <scope>NUCLEOTIDE SEQUENCE</scope>
    <source>
        <tissue evidence="2">Shoot tissue taken approximately 20 cm above the soil surface</tissue>
    </source>
</reference>
<protein>
    <submittedName>
        <fullName evidence="2">Uncharacterized protein</fullName>
    </submittedName>
</protein>
<reference evidence="2" key="1">
    <citation type="submission" date="2014-09" db="EMBL/GenBank/DDBJ databases">
        <authorList>
            <person name="Magalhaes I.L.F."/>
            <person name="Oliveira U."/>
            <person name="Santos F.R."/>
            <person name="Vidigal T.H.D.A."/>
            <person name="Brescovit A.D."/>
            <person name="Santos A.J."/>
        </authorList>
    </citation>
    <scope>NUCLEOTIDE SEQUENCE</scope>
    <source>
        <tissue evidence="2">Shoot tissue taken approximately 20 cm above the soil surface</tissue>
    </source>
</reference>
<keyword evidence="1" id="KW-1133">Transmembrane helix</keyword>
<keyword evidence="1" id="KW-0472">Membrane</keyword>
<dbReference type="AlphaFoldDB" id="A0A0A9G7L2"/>